<proteinExistence type="predicted"/>
<reference evidence="1 2" key="1">
    <citation type="submission" date="2019-12" db="EMBL/GenBank/DDBJ databases">
        <authorList>
            <person name="Jiao W.-B."/>
            <person name="Schneeberger K."/>
        </authorList>
    </citation>
    <scope>NUCLEOTIDE SEQUENCE [LARGE SCALE GENOMIC DNA]</scope>
    <source>
        <strain evidence="2">cv. C24</strain>
    </source>
</reference>
<dbReference type="EMBL" id="CACSHJ010000087">
    <property type="protein sequence ID" value="CAA0274759.1"/>
    <property type="molecule type" value="Genomic_DNA"/>
</dbReference>
<dbReference type="Proteomes" id="UP000434276">
    <property type="component" value="Unassembled WGS sequence"/>
</dbReference>
<name>A0A5S9WK47_ARATH</name>
<organism evidence="1 2">
    <name type="scientific">Arabidopsis thaliana</name>
    <name type="common">Mouse-ear cress</name>
    <dbReference type="NCBI Taxonomy" id="3702"/>
    <lineage>
        <taxon>Eukaryota</taxon>
        <taxon>Viridiplantae</taxon>
        <taxon>Streptophyta</taxon>
        <taxon>Embryophyta</taxon>
        <taxon>Tracheophyta</taxon>
        <taxon>Spermatophyta</taxon>
        <taxon>Magnoliopsida</taxon>
        <taxon>eudicotyledons</taxon>
        <taxon>Gunneridae</taxon>
        <taxon>Pentapetalae</taxon>
        <taxon>rosids</taxon>
        <taxon>malvids</taxon>
        <taxon>Brassicales</taxon>
        <taxon>Brassicaceae</taxon>
        <taxon>Camelineae</taxon>
        <taxon>Arabidopsis</taxon>
    </lineage>
</organism>
<evidence type="ECO:0000313" key="2">
    <source>
        <dbReference type="Proteomes" id="UP000434276"/>
    </source>
</evidence>
<dbReference type="AlphaFoldDB" id="A0A5S9WK47"/>
<sequence length="110" mass="13237">MRKQHMGKRYTYFVCTSISNRPVTDPDIRYFGGIRIRIRNRRIRHFSLRIRIRQFLIFEILKSVKKYEYSRISGSDPVFFIIFSPPEHKQPNFTAKILPRKNNSKSATKE</sequence>
<protein>
    <submittedName>
        <fullName evidence="1">Uncharacterized protein</fullName>
    </submittedName>
</protein>
<gene>
    <name evidence="1" type="ORF">C24_LOCUS3688</name>
</gene>
<accession>A0A5S9WK47</accession>
<evidence type="ECO:0000313" key="1">
    <source>
        <dbReference type="EMBL" id="CAA0274759.1"/>
    </source>
</evidence>